<dbReference type="KEGG" id="mvz:myaer102_14230"/>
<name>A0A3G9JT42_MICVR</name>
<reference evidence="1 2" key="1">
    <citation type="submission" date="2018-11" db="EMBL/GenBank/DDBJ databases">
        <title>Complete genome sequence of Microcystis aeruginosa NIES-102.</title>
        <authorList>
            <person name="Yamaguchi H."/>
            <person name="Suzuki S."/>
            <person name="Kawachi M."/>
        </authorList>
    </citation>
    <scope>NUCLEOTIDE SEQUENCE [LARGE SCALE GENOMIC DNA]</scope>
    <source>
        <strain evidence="1 2">NIES-102</strain>
    </source>
</reference>
<evidence type="ECO:0000313" key="1">
    <source>
        <dbReference type="EMBL" id="BBH38907.1"/>
    </source>
</evidence>
<dbReference type="EMBL" id="AP019314">
    <property type="protein sequence ID" value="BBH38907.1"/>
    <property type="molecule type" value="Genomic_DNA"/>
</dbReference>
<evidence type="ECO:0000313" key="2">
    <source>
        <dbReference type="Proteomes" id="UP000278152"/>
    </source>
</evidence>
<accession>A0A3G9JT42</accession>
<dbReference type="AlphaFoldDB" id="A0A3G9JT42"/>
<organism evidence="1 2">
    <name type="scientific">Microcystis viridis NIES-102</name>
    <dbReference type="NCBI Taxonomy" id="213615"/>
    <lineage>
        <taxon>Bacteria</taxon>
        <taxon>Bacillati</taxon>
        <taxon>Cyanobacteriota</taxon>
        <taxon>Cyanophyceae</taxon>
        <taxon>Oscillatoriophycideae</taxon>
        <taxon>Chroococcales</taxon>
        <taxon>Microcystaceae</taxon>
        <taxon>Microcystis</taxon>
    </lineage>
</organism>
<dbReference type="Proteomes" id="UP000278152">
    <property type="component" value="Chromosome"/>
</dbReference>
<proteinExistence type="predicted"/>
<gene>
    <name evidence="1" type="ORF">myaer102_14230</name>
</gene>
<evidence type="ECO:0008006" key="3">
    <source>
        <dbReference type="Google" id="ProtNLM"/>
    </source>
</evidence>
<protein>
    <recommendedName>
        <fullName evidence="3">Transposase</fullName>
    </recommendedName>
</protein>
<sequence>MLKVFNEWALQEYGQRSDINWLGMDGKSLKNTLKNPNNEQQNFIMFVSLFSQESGLVLHLKRIENKKGSEIDEGQAIIEDCTLQNKVFTGDALHCQGSIPVLQ</sequence>